<dbReference type="RefSeq" id="WP_008675754.1">
    <property type="nucleotide sequence ID" value="NZ_ANOH01000107.1"/>
</dbReference>
<feature type="signal peptide" evidence="3">
    <location>
        <begin position="1"/>
        <end position="25"/>
    </location>
</feature>
<evidence type="ECO:0000313" key="6">
    <source>
        <dbReference type="Proteomes" id="UP000011885"/>
    </source>
</evidence>
<keyword evidence="1" id="KW-0175">Coiled coil</keyword>
<dbReference type="Pfam" id="PF13628">
    <property type="entry name" value="DUF4142"/>
    <property type="match status" value="2"/>
</dbReference>
<gene>
    <name evidence="5" type="ORF">RSSM_01391</name>
</gene>
<dbReference type="PATRIC" id="fig|1263870.3.peg.1492"/>
<feature type="region of interest" description="Disordered" evidence="2">
    <location>
        <begin position="24"/>
        <end position="75"/>
    </location>
</feature>
<evidence type="ECO:0000256" key="3">
    <source>
        <dbReference type="SAM" id="SignalP"/>
    </source>
</evidence>
<dbReference type="InterPro" id="IPR025419">
    <property type="entry name" value="DUF4142"/>
</dbReference>
<feature type="coiled-coil region" evidence="1">
    <location>
        <begin position="229"/>
        <end position="256"/>
    </location>
</feature>
<evidence type="ECO:0000256" key="1">
    <source>
        <dbReference type="SAM" id="Coils"/>
    </source>
</evidence>
<feature type="domain" description="DUF4142" evidence="4">
    <location>
        <begin position="79"/>
        <end position="145"/>
    </location>
</feature>
<comment type="caution">
    <text evidence="5">The sequence shown here is derived from an EMBL/GenBank/DDBJ whole genome shotgun (WGS) entry which is preliminary data.</text>
</comment>
<feature type="compositionally biased region" description="Basic and acidic residues" evidence="2">
    <location>
        <begin position="57"/>
        <end position="75"/>
    </location>
</feature>
<dbReference type="PANTHER" id="PTHR38593">
    <property type="entry name" value="BLR2558 PROTEIN"/>
    <property type="match status" value="1"/>
</dbReference>
<proteinExistence type="predicted"/>
<feature type="domain" description="DUF4142" evidence="4">
    <location>
        <begin position="165"/>
        <end position="246"/>
    </location>
</feature>
<accession>M5UMD3</accession>
<keyword evidence="3" id="KW-0732">Signal</keyword>
<reference evidence="5 6" key="1">
    <citation type="journal article" date="2013" name="Mar. Genomics">
        <title>Expression of sulfatases in Rhodopirellula baltica and the diversity of sulfatases in the genus Rhodopirellula.</title>
        <authorList>
            <person name="Wegner C.E."/>
            <person name="Richter-Heitmann T."/>
            <person name="Klindworth A."/>
            <person name="Klockow C."/>
            <person name="Richter M."/>
            <person name="Achstetter T."/>
            <person name="Glockner F.O."/>
            <person name="Harder J."/>
        </authorList>
    </citation>
    <scope>NUCLEOTIDE SEQUENCE [LARGE SCALE GENOMIC DNA]</scope>
    <source>
        <strain evidence="5 6">SM41</strain>
    </source>
</reference>
<organism evidence="5 6">
    <name type="scientific">Rhodopirellula sallentina SM41</name>
    <dbReference type="NCBI Taxonomy" id="1263870"/>
    <lineage>
        <taxon>Bacteria</taxon>
        <taxon>Pseudomonadati</taxon>
        <taxon>Planctomycetota</taxon>
        <taxon>Planctomycetia</taxon>
        <taxon>Pirellulales</taxon>
        <taxon>Pirellulaceae</taxon>
        <taxon>Rhodopirellula</taxon>
    </lineage>
</organism>
<dbReference type="AlphaFoldDB" id="M5UMD3"/>
<evidence type="ECO:0000313" key="5">
    <source>
        <dbReference type="EMBL" id="EMI57163.1"/>
    </source>
</evidence>
<dbReference type="InterPro" id="IPR012347">
    <property type="entry name" value="Ferritin-like"/>
</dbReference>
<name>M5UMD3_9BACT</name>
<dbReference type="Gene3D" id="1.20.1260.10">
    <property type="match status" value="1"/>
</dbReference>
<protein>
    <submittedName>
        <fullName evidence="5">Putative secreted protein</fullName>
    </submittedName>
</protein>
<evidence type="ECO:0000256" key="2">
    <source>
        <dbReference type="SAM" id="MobiDB-lite"/>
    </source>
</evidence>
<sequence>MMKTTRLLMATLVIATTTGITTAHAQQNSTEMPINPTRIETDQSRSNDPTTGSAIDQNDRYEARRVSPQSDRDGTSVKDAILKKLLKANQAEIELAQLATQRTQNQEVRQLAQTMIEDHRSLNESIQRASNDQPNHNASAPHQSQSNSRQHMNRGGASNQSTTVPEQLCKIAEQACDNSLQMTKDMLNRYEGQDFEMAFLGQQCVAHINMLAELKAVESSGPSELQSIAQKAIEKVENHLQKCKQLAKKLEDDREKSQS</sequence>
<dbReference type="Proteomes" id="UP000011885">
    <property type="component" value="Unassembled WGS sequence"/>
</dbReference>
<keyword evidence="6" id="KW-1185">Reference proteome</keyword>
<feature type="chain" id="PRO_5005689181" evidence="3">
    <location>
        <begin position="26"/>
        <end position="259"/>
    </location>
</feature>
<dbReference type="EMBL" id="ANOH01000107">
    <property type="protein sequence ID" value="EMI57163.1"/>
    <property type="molecule type" value="Genomic_DNA"/>
</dbReference>
<evidence type="ECO:0000259" key="4">
    <source>
        <dbReference type="Pfam" id="PF13628"/>
    </source>
</evidence>
<dbReference type="PANTHER" id="PTHR38593:SF1">
    <property type="entry name" value="BLR2558 PROTEIN"/>
    <property type="match status" value="1"/>
</dbReference>
<feature type="compositionally biased region" description="Polar residues" evidence="2">
    <location>
        <begin position="46"/>
        <end position="56"/>
    </location>
</feature>
<feature type="region of interest" description="Disordered" evidence="2">
    <location>
        <begin position="125"/>
        <end position="163"/>
    </location>
</feature>